<protein>
    <submittedName>
        <fullName evidence="1">Uncharacterized protein</fullName>
    </submittedName>
</protein>
<evidence type="ECO:0000313" key="2">
    <source>
        <dbReference type="Proteomes" id="UP001054889"/>
    </source>
</evidence>
<organism evidence="1 2">
    <name type="scientific">Eleusine coracana subsp. coracana</name>
    <dbReference type="NCBI Taxonomy" id="191504"/>
    <lineage>
        <taxon>Eukaryota</taxon>
        <taxon>Viridiplantae</taxon>
        <taxon>Streptophyta</taxon>
        <taxon>Embryophyta</taxon>
        <taxon>Tracheophyta</taxon>
        <taxon>Spermatophyta</taxon>
        <taxon>Magnoliopsida</taxon>
        <taxon>Liliopsida</taxon>
        <taxon>Poales</taxon>
        <taxon>Poaceae</taxon>
        <taxon>PACMAD clade</taxon>
        <taxon>Chloridoideae</taxon>
        <taxon>Cynodonteae</taxon>
        <taxon>Eleusininae</taxon>
        <taxon>Eleusine</taxon>
    </lineage>
</organism>
<name>A0AAV5G5J0_ELECO</name>
<comment type="caution">
    <text evidence="1">The sequence shown here is derived from an EMBL/GenBank/DDBJ whole genome shotgun (WGS) entry which is preliminary data.</text>
</comment>
<sequence length="111" mass="11705">MAVAKVEEAEEGADKLVTVGRVREGRSPSKAIASQNAESQISEVMLIVQVCSTCVDEDLMKEEFDKLSTVLLQGAAACSPPLPLTTMVVQVSMPSCLGAMISVVISFICSV</sequence>
<proteinExistence type="predicted"/>
<dbReference type="EMBL" id="BQKI01000367">
    <property type="protein sequence ID" value="GJN41485.1"/>
    <property type="molecule type" value="Genomic_DNA"/>
</dbReference>
<reference evidence="1" key="2">
    <citation type="submission" date="2021-12" db="EMBL/GenBank/DDBJ databases">
        <title>Resequencing data analysis of finger millet.</title>
        <authorList>
            <person name="Hatakeyama M."/>
            <person name="Aluri S."/>
            <person name="Balachadran M.T."/>
            <person name="Sivarajan S.R."/>
            <person name="Poveda L."/>
            <person name="Shimizu-Inatsugi R."/>
            <person name="Schlapbach R."/>
            <person name="Sreeman S.M."/>
            <person name="Shimizu K.K."/>
        </authorList>
    </citation>
    <scope>NUCLEOTIDE SEQUENCE</scope>
</reference>
<gene>
    <name evidence="1" type="primary">gn00867</name>
    <name evidence="1" type="ORF">PR202_gn00867</name>
</gene>
<keyword evidence="2" id="KW-1185">Reference proteome</keyword>
<reference evidence="1" key="1">
    <citation type="journal article" date="2018" name="DNA Res.">
        <title>Multiple hybrid de novo genome assembly of finger millet, an orphan allotetraploid crop.</title>
        <authorList>
            <person name="Hatakeyama M."/>
            <person name="Aluri S."/>
            <person name="Balachadran M.T."/>
            <person name="Sivarajan S.R."/>
            <person name="Patrignani A."/>
            <person name="Gruter S."/>
            <person name="Poveda L."/>
            <person name="Shimizu-Inatsugi R."/>
            <person name="Baeten J."/>
            <person name="Francoijs K.J."/>
            <person name="Nataraja K.N."/>
            <person name="Reddy Y.A.N."/>
            <person name="Phadnis S."/>
            <person name="Ravikumar R.L."/>
            <person name="Schlapbach R."/>
            <person name="Sreeman S.M."/>
            <person name="Shimizu K.K."/>
        </authorList>
    </citation>
    <scope>NUCLEOTIDE SEQUENCE</scope>
</reference>
<dbReference type="AlphaFoldDB" id="A0AAV5G5J0"/>
<dbReference type="Proteomes" id="UP001054889">
    <property type="component" value="Unassembled WGS sequence"/>
</dbReference>
<accession>A0AAV5G5J0</accession>
<evidence type="ECO:0000313" key="1">
    <source>
        <dbReference type="EMBL" id="GJN41485.1"/>
    </source>
</evidence>